<reference evidence="2 3" key="1">
    <citation type="submission" date="2019-05" db="EMBL/GenBank/DDBJ databases">
        <authorList>
            <person name="Narsing Rao M.P."/>
            <person name="Li W.J."/>
        </authorList>
    </citation>
    <scope>NUCLEOTIDE SEQUENCE [LARGE SCALE GENOMIC DNA]</scope>
    <source>
        <strain evidence="2 3">SYSU_K30003</strain>
    </source>
</reference>
<comment type="caution">
    <text evidence="2">The sequence shown here is derived from an EMBL/GenBank/DDBJ whole genome shotgun (WGS) entry which is preliminary data.</text>
</comment>
<feature type="region of interest" description="Disordered" evidence="1">
    <location>
        <begin position="1"/>
        <end position="22"/>
    </location>
</feature>
<proteinExistence type="predicted"/>
<dbReference type="RefSeq" id="WP_138198372.1">
    <property type="nucleotide sequence ID" value="NZ_VCIW01000044.1"/>
</dbReference>
<name>A0A5R9G1R6_9BACL</name>
<dbReference type="EMBL" id="VCIW01000044">
    <property type="protein sequence ID" value="TLS48246.1"/>
    <property type="molecule type" value="Genomic_DNA"/>
</dbReference>
<dbReference type="AlphaFoldDB" id="A0A5R9G1R6"/>
<feature type="compositionally biased region" description="Low complexity" evidence="1">
    <location>
        <begin position="10"/>
        <end position="22"/>
    </location>
</feature>
<evidence type="ECO:0000313" key="2">
    <source>
        <dbReference type="EMBL" id="TLS48246.1"/>
    </source>
</evidence>
<sequence length="63" mass="6765">MPNERSGSRTAEAAGKGTAKAETVMSGADEGWNFFPRRSAVFPFHKIHENPLKIAVAMGGLYA</sequence>
<dbReference type="Proteomes" id="UP000309676">
    <property type="component" value="Unassembled WGS sequence"/>
</dbReference>
<protein>
    <submittedName>
        <fullName evidence="2">Uncharacterized protein</fullName>
    </submittedName>
</protein>
<organism evidence="2 3">
    <name type="scientific">Paenibacillus antri</name>
    <dbReference type="NCBI Taxonomy" id="2582848"/>
    <lineage>
        <taxon>Bacteria</taxon>
        <taxon>Bacillati</taxon>
        <taxon>Bacillota</taxon>
        <taxon>Bacilli</taxon>
        <taxon>Bacillales</taxon>
        <taxon>Paenibacillaceae</taxon>
        <taxon>Paenibacillus</taxon>
    </lineage>
</organism>
<keyword evidence="3" id="KW-1185">Reference proteome</keyword>
<gene>
    <name evidence="2" type="ORF">FE782_31795</name>
</gene>
<evidence type="ECO:0000313" key="3">
    <source>
        <dbReference type="Proteomes" id="UP000309676"/>
    </source>
</evidence>
<accession>A0A5R9G1R6</accession>
<evidence type="ECO:0000256" key="1">
    <source>
        <dbReference type="SAM" id="MobiDB-lite"/>
    </source>
</evidence>